<dbReference type="InterPro" id="IPR051614">
    <property type="entry name" value="UPF0045_domain"/>
</dbReference>
<keyword evidence="5" id="KW-1185">Reference proteome</keyword>
<dbReference type="AlphaFoldDB" id="A0A1I3FGB2"/>
<dbReference type="PANTHER" id="PTHR33777:SF1">
    <property type="entry name" value="UPF0045 PROTEIN ECM15"/>
    <property type="match status" value="1"/>
</dbReference>
<accession>A0A1I3FGB2</accession>
<dbReference type="SUPFAM" id="SSF89957">
    <property type="entry name" value="MTH1187/YkoF-like"/>
    <property type="match status" value="1"/>
</dbReference>
<evidence type="ECO:0000259" key="3">
    <source>
        <dbReference type="Pfam" id="PF01910"/>
    </source>
</evidence>
<evidence type="ECO:0000313" key="5">
    <source>
        <dbReference type="Proteomes" id="UP000199287"/>
    </source>
</evidence>
<evidence type="ECO:0000256" key="2">
    <source>
        <dbReference type="SAM" id="MobiDB-lite"/>
    </source>
</evidence>
<dbReference type="GO" id="GO:0005829">
    <property type="term" value="C:cytosol"/>
    <property type="evidence" value="ECO:0007669"/>
    <property type="project" value="TreeGrafter"/>
</dbReference>
<protein>
    <submittedName>
        <fullName evidence="4">Uncharacterized protein, MTH1187 family</fullName>
    </submittedName>
</protein>
<dbReference type="InterPro" id="IPR002767">
    <property type="entry name" value="Thiamine_BP"/>
</dbReference>
<dbReference type="Pfam" id="PF01910">
    <property type="entry name" value="Thiamine_BP"/>
    <property type="match status" value="1"/>
</dbReference>
<evidence type="ECO:0000256" key="1">
    <source>
        <dbReference type="ARBA" id="ARBA00010272"/>
    </source>
</evidence>
<feature type="domain" description="Thiamine-binding protein" evidence="3">
    <location>
        <begin position="4"/>
        <end position="96"/>
    </location>
</feature>
<comment type="similarity">
    <text evidence="1">Belongs to the UPF0045 family.</text>
</comment>
<dbReference type="PANTHER" id="PTHR33777">
    <property type="entry name" value="UPF0045 PROTEIN ECM15"/>
    <property type="match status" value="1"/>
</dbReference>
<dbReference type="Gene3D" id="3.30.70.930">
    <property type="match status" value="1"/>
</dbReference>
<dbReference type="EMBL" id="FOQA01000006">
    <property type="protein sequence ID" value="SFI10269.1"/>
    <property type="molecule type" value="Genomic_DNA"/>
</dbReference>
<evidence type="ECO:0000313" key="4">
    <source>
        <dbReference type="EMBL" id="SFI10269.1"/>
    </source>
</evidence>
<dbReference type="NCBIfam" id="TIGR00106">
    <property type="entry name" value="MTH1187 family thiamine-binding protein"/>
    <property type="match status" value="1"/>
</dbReference>
<dbReference type="Proteomes" id="UP000199287">
    <property type="component" value="Unassembled WGS sequence"/>
</dbReference>
<organism evidence="4 5">
    <name type="scientific">Tindallia magadiensis</name>
    <dbReference type="NCBI Taxonomy" id="69895"/>
    <lineage>
        <taxon>Bacteria</taxon>
        <taxon>Bacillati</taxon>
        <taxon>Bacillota</taxon>
        <taxon>Clostridia</taxon>
        <taxon>Peptostreptococcales</taxon>
        <taxon>Tindalliaceae</taxon>
        <taxon>Tindallia</taxon>
    </lineage>
</organism>
<feature type="region of interest" description="Disordered" evidence="2">
    <location>
        <begin position="69"/>
        <end position="99"/>
    </location>
</feature>
<reference evidence="5" key="1">
    <citation type="submission" date="2016-10" db="EMBL/GenBank/DDBJ databases">
        <authorList>
            <person name="Varghese N."/>
            <person name="Submissions S."/>
        </authorList>
    </citation>
    <scope>NUCLEOTIDE SEQUENCE [LARGE SCALE GENOMIC DNA]</scope>
    <source>
        <strain evidence="5">Z-7934</strain>
    </source>
</reference>
<dbReference type="RefSeq" id="WP_093372554.1">
    <property type="nucleotide sequence ID" value="NZ_FOQA01000006.1"/>
</dbReference>
<name>A0A1I3FGB2_9FIRM</name>
<gene>
    <name evidence="4" type="ORF">SAMN05192551_106155</name>
</gene>
<dbReference type="InterPro" id="IPR029756">
    <property type="entry name" value="MTH1187/YkoF-like"/>
</dbReference>
<sequence length="99" mass="11100">MAIVETTITPLGTASTSISQYVADCHKVLSDYPEIKYQLTPMGTILEGELSTILQVIQKMHEVPFTSGAQRVSTSIKIDDRRDQQATMSKKLRSVQEKW</sequence>
<proteinExistence type="inferred from homology"/>
<dbReference type="STRING" id="69895.SAMN05192551_106155"/>
<dbReference type="OrthoDB" id="5886358at2"/>